<reference evidence="1 2" key="1">
    <citation type="journal article" date="2018" name="Int. J. Syst. Evol. Microbiol.">
        <title>Rubneribacter badeniensis gen. nov., sp. nov. and Enteroscipio rubneri gen. nov., sp. nov., new members of the Eggerthellaceae isolated from human faeces.</title>
        <authorList>
            <person name="Danylec N."/>
            <person name="Gobl A."/>
            <person name="Stoll D.A."/>
            <person name="Hetzer B."/>
            <person name="Kulling S.E."/>
            <person name="Huch M."/>
        </authorList>
    </citation>
    <scope>NUCLEOTIDE SEQUENCE [LARGE SCALE GENOMIC DNA]</scope>
    <source>
        <strain evidence="1 2">ResAG-85</strain>
    </source>
</reference>
<evidence type="ECO:0000313" key="1">
    <source>
        <dbReference type="EMBL" id="PNV64667.1"/>
    </source>
</evidence>
<sequence length="73" mass="8279">MVVGVRASLEGGKAYTSEELSRRFGLHGRALEDVLDHLMEKDCLRPVVFHRPRTHGGAVRLAGRFERHLVWQA</sequence>
<dbReference type="RefSeq" id="WP_087198656.1">
    <property type="nucleotide sequence ID" value="NZ_PPEL01000076.1"/>
</dbReference>
<gene>
    <name evidence="1" type="ORF">C2L80_10715</name>
</gene>
<evidence type="ECO:0000313" key="2">
    <source>
        <dbReference type="Proteomes" id="UP000236488"/>
    </source>
</evidence>
<name>A0A2K2U2V9_9ACTN</name>
<dbReference type="AlphaFoldDB" id="A0A2K2U2V9"/>
<keyword evidence="2" id="KW-1185">Reference proteome</keyword>
<dbReference type="EMBL" id="PPEL01000076">
    <property type="protein sequence ID" value="PNV64667.1"/>
    <property type="molecule type" value="Genomic_DNA"/>
</dbReference>
<comment type="caution">
    <text evidence="1">The sequence shown here is derived from an EMBL/GenBank/DDBJ whole genome shotgun (WGS) entry which is preliminary data.</text>
</comment>
<dbReference type="Proteomes" id="UP000236488">
    <property type="component" value="Unassembled WGS sequence"/>
</dbReference>
<protein>
    <submittedName>
        <fullName evidence="1">Uncharacterized protein</fullName>
    </submittedName>
</protein>
<organism evidence="1 2">
    <name type="scientific">Rubneribacter badeniensis</name>
    <dbReference type="NCBI Taxonomy" id="2070688"/>
    <lineage>
        <taxon>Bacteria</taxon>
        <taxon>Bacillati</taxon>
        <taxon>Actinomycetota</taxon>
        <taxon>Coriobacteriia</taxon>
        <taxon>Eggerthellales</taxon>
        <taxon>Eggerthellaceae</taxon>
        <taxon>Rubneribacter</taxon>
    </lineage>
</organism>
<proteinExistence type="predicted"/>
<accession>A0A2K2U2V9</accession>